<dbReference type="SUPFAM" id="SSF56059">
    <property type="entry name" value="Glutathione synthetase ATP-binding domain-like"/>
    <property type="match status" value="1"/>
</dbReference>
<organism evidence="1 2">
    <name type="scientific">Paenibacillus gansuensis</name>
    <dbReference type="NCBI Taxonomy" id="306542"/>
    <lineage>
        <taxon>Bacteria</taxon>
        <taxon>Bacillati</taxon>
        <taxon>Bacillota</taxon>
        <taxon>Bacilli</taxon>
        <taxon>Bacillales</taxon>
        <taxon>Paenibacillaceae</taxon>
        <taxon>Paenibacillus</taxon>
    </lineage>
</organism>
<evidence type="ECO:0000313" key="2">
    <source>
        <dbReference type="Proteomes" id="UP001597541"/>
    </source>
</evidence>
<evidence type="ECO:0000313" key="1">
    <source>
        <dbReference type="EMBL" id="MFD2612350.1"/>
    </source>
</evidence>
<reference evidence="2" key="1">
    <citation type="journal article" date="2019" name="Int. J. Syst. Evol. Microbiol.">
        <title>The Global Catalogue of Microorganisms (GCM) 10K type strain sequencing project: providing services to taxonomists for standard genome sequencing and annotation.</title>
        <authorList>
            <consortium name="The Broad Institute Genomics Platform"/>
            <consortium name="The Broad Institute Genome Sequencing Center for Infectious Disease"/>
            <person name="Wu L."/>
            <person name="Ma J."/>
        </authorList>
    </citation>
    <scope>NUCLEOTIDE SEQUENCE [LARGE SCALE GENOMIC DNA]</scope>
    <source>
        <strain evidence="2">KCTC 3950</strain>
    </source>
</reference>
<dbReference type="InterPro" id="IPR026838">
    <property type="entry name" value="YheC/D"/>
</dbReference>
<gene>
    <name evidence="1" type="ORF">ACFSUF_07945</name>
</gene>
<comment type="caution">
    <text evidence="1">The sequence shown here is derived from an EMBL/GenBank/DDBJ whole genome shotgun (WGS) entry which is preliminary data.</text>
</comment>
<accession>A0ABW5PD07</accession>
<sequence length="365" mass="41750">MIVENRMIGILVNQSLYKRIPAGKTGHEMLSFYEEAAKEHGLQPAFISLENGMSRNGMNGMVRAYVRVNGNYVQQTIPVPKVIHNRALYFQPSMHKRMEKLRTRGTVVYNQRNRYGKMQIHRLLLLNEELRPHVPVSYVAGVEAIRSMMKTNRELIIKPNNSSIGRGVMKLQSTARGWKLSYPVHRNSSQTRSIYLKGKLPLLLRRRIRRETYLVQQCIPLAAYQGRPFDLRVSVQRNRSGIWQVTGIIGKVAAKQKFVTNVAKGGSVQPLNELLSGYPELQPDQVRWQIESLSLRIAEHLSLHLPQLADIGLDIGITETGFPMFIECNGRDQRYSFGEGNLMDEWKATYANPIAYGKFLMEQTQ</sequence>
<dbReference type="RefSeq" id="WP_377601846.1">
    <property type="nucleotide sequence ID" value="NZ_JBHUME010000007.1"/>
</dbReference>
<dbReference type="EMBL" id="JBHUME010000007">
    <property type="protein sequence ID" value="MFD2612350.1"/>
    <property type="molecule type" value="Genomic_DNA"/>
</dbReference>
<dbReference type="Gene3D" id="3.30.470.20">
    <property type="entry name" value="ATP-grasp fold, B domain"/>
    <property type="match status" value="1"/>
</dbReference>
<keyword evidence="2" id="KW-1185">Reference proteome</keyword>
<dbReference type="Pfam" id="PF14398">
    <property type="entry name" value="ATPgrasp_YheCD"/>
    <property type="match status" value="1"/>
</dbReference>
<proteinExistence type="predicted"/>
<dbReference type="Proteomes" id="UP001597541">
    <property type="component" value="Unassembled WGS sequence"/>
</dbReference>
<name>A0ABW5PD07_9BACL</name>
<protein>
    <submittedName>
        <fullName evidence="1">YheC/YheD family protein</fullName>
    </submittedName>
</protein>